<keyword evidence="9" id="KW-0862">Zinc</keyword>
<comment type="similarity">
    <text evidence="3">Belongs to the glutaminyl-peptide cyclotransferase family.</text>
</comment>
<keyword evidence="15" id="KW-1185">Reference proteome</keyword>
<evidence type="ECO:0000313" key="14">
    <source>
        <dbReference type="EMBL" id="CAI5451914.1"/>
    </source>
</evidence>
<evidence type="ECO:0000256" key="11">
    <source>
        <dbReference type="ARBA" id="ARBA00023315"/>
    </source>
</evidence>
<evidence type="ECO:0000256" key="2">
    <source>
        <dbReference type="ARBA" id="ARBA00004613"/>
    </source>
</evidence>
<comment type="caution">
    <text evidence="14">The sequence shown here is derived from an EMBL/GenBank/DDBJ whole genome shotgun (WGS) entry which is preliminary data.</text>
</comment>
<dbReference type="Pfam" id="PF04389">
    <property type="entry name" value="Peptidase_M28"/>
    <property type="match status" value="1"/>
</dbReference>
<evidence type="ECO:0000256" key="9">
    <source>
        <dbReference type="ARBA" id="ARBA00022833"/>
    </source>
</evidence>
<keyword evidence="12" id="KW-0472">Membrane</keyword>
<comment type="catalytic activity">
    <reaction evidence="1">
        <text>N-terminal L-glutaminyl-[peptide] = N-terminal 5-oxo-L-prolyl-[peptide] + NH4(+)</text>
        <dbReference type="Rhea" id="RHEA:23652"/>
        <dbReference type="Rhea" id="RHEA-COMP:11736"/>
        <dbReference type="Rhea" id="RHEA-COMP:11846"/>
        <dbReference type="ChEBI" id="CHEBI:28938"/>
        <dbReference type="ChEBI" id="CHEBI:64722"/>
        <dbReference type="ChEBI" id="CHEBI:87215"/>
        <dbReference type="EC" id="2.3.2.5"/>
    </reaction>
</comment>
<dbReference type="AlphaFoldDB" id="A0A9P1N6R4"/>
<keyword evidence="10" id="KW-1015">Disulfide bond</keyword>
<dbReference type="InterPro" id="IPR040234">
    <property type="entry name" value="QC/QCL"/>
</dbReference>
<evidence type="ECO:0000313" key="15">
    <source>
        <dbReference type="Proteomes" id="UP001152747"/>
    </source>
</evidence>
<gene>
    <name evidence="14" type="ORF">CAMP_LOCUS14551</name>
</gene>
<dbReference type="GO" id="GO:0008270">
    <property type="term" value="F:zinc ion binding"/>
    <property type="evidence" value="ECO:0007669"/>
    <property type="project" value="TreeGrafter"/>
</dbReference>
<dbReference type="InterPro" id="IPR007484">
    <property type="entry name" value="Peptidase_M28"/>
</dbReference>
<feature type="domain" description="Peptidase M28" evidence="13">
    <location>
        <begin position="119"/>
        <end position="347"/>
    </location>
</feature>
<dbReference type="SUPFAM" id="SSF53187">
    <property type="entry name" value="Zn-dependent exopeptidases"/>
    <property type="match status" value="1"/>
</dbReference>
<dbReference type="GO" id="GO:0016603">
    <property type="term" value="F:glutaminyl-peptide cyclotransferase activity"/>
    <property type="evidence" value="ECO:0007669"/>
    <property type="project" value="UniProtKB-EC"/>
</dbReference>
<keyword evidence="11" id="KW-0012">Acyltransferase</keyword>
<feature type="transmembrane region" description="Helical" evidence="12">
    <location>
        <begin position="12"/>
        <end position="35"/>
    </location>
</feature>
<evidence type="ECO:0000256" key="12">
    <source>
        <dbReference type="SAM" id="Phobius"/>
    </source>
</evidence>
<evidence type="ECO:0000256" key="4">
    <source>
        <dbReference type="ARBA" id="ARBA00012012"/>
    </source>
</evidence>
<sequence length="357" mass="40558">MQVIRIHWKPVIFLAMGLAVILGVLICTTSAWGQWRTNQRQHQLSILPDSSTLRLCRDFTNQTRFKEILKPLMVPRIVDTPQHKIVGNYIESFLANLGFSTEWDTFQDSTPLGTRNFRNLIATFDESAPRRFVLACHYDSKIIPGQVMIAATDSAVPCAMMMDIAQTLAPYMYKRVAQNIGFQLIFFDGEEAFREWTSTDSLYGSRHLAQKWEQKWYPSSSSFNNFELSKEIDRIDVLTLLDLLGASNPQIGNTVGMGATELFGQLADVESQLRSNGCLKSLNRNIFNKQLSFNQVEDDHVPFLKRGVPILHLITVPFPQVWHRPSDNANALHWPTIDHLTSIVRVFTAKYLGIAPA</sequence>
<dbReference type="InterPro" id="IPR037457">
    <property type="entry name" value="M28_QC"/>
</dbReference>
<evidence type="ECO:0000256" key="6">
    <source>
        <dbReference type="ARBA" id="ARBA00022525"/>
    </source>
</evidence>
<evidence type="ECO:0000256" key="5">
    <source>
        <dbReference type="ARBA" id="ARBA00016861"/>
    </source>
</evidence>
<name>A0A9P1N6R4_9PELO</name>
<dbReference type="Proteomes" id="UP001152747">
    <property type="component" value="Unassembled WGS sequence"/>
</dbReference>
<evidence type="ECO:0000259" key="13">
    <source>
        <dbReference type="Pfam" id="PF04389"/>
    </source>
</evidence>
<keyword evidence="7" id="KW-0808">Transferase</keyword>
<proteinExistence type="inferred from homology"/>
<reference evidence="14" key="1">
    <citation type="submission" date="2022-11" db="EMBL/GenBank/DDBJ databases">
        <authorList>
            <person name="Kikuchi T."/>
        </authorList>
    </citation>
    <scope>NUCLEOTIDE SEQUENCE</scope>
    <source>
        <strain evidence="14">PS1010</strain>
    </source>
</reference>
<dbReference type="GO" id="GO:0005576">
    <property type="term" value="C:extracellular region"/>
    <property type="evidence" value="ECO:0007669"/>
    <property type="project" value="UniProtKB-SubCell"/>
</dbReference>
<dbReference type="FunFam" id="3.40.630.10:FF:000029">
    <property type="entry name" value="Glutaminyl-peptide cyclotransferase"/>
    <property type="match status" value="1"/>
</dbReference>
<keyword evidence="12" id="KW-1133">Transmembrane helix</keyword>
<dbReference type="PANTHER" id="PTHR12283:SF6">
    <property type="entry name" value="GLUTAMINYL-PEPTIDE CYCLOTRANSFERASE-RELATED"/>
    <property type="match status" value="1"/>
</dbReference>
<evidence type="ECO:0000256" key="10">
    <source>
        <dbReference type="ARBA" id="ARBA00023157"/>
    </source>
</evidence>
<evidence type="ECO:0000256" key="7">
    <source>
        <dbReference type="ARBA" id="ARBA00022679"/>
    </source>
</evidence>
<dbReference type="OrthoDB" id="3907302at2759"/>
<dbReference type="EC" id="2.3.2.5" evidence="4"/>
<dbReference type="PANTHER" id="PTHR12283">
    <property type="entry name" value="GLUTAMINYL-PEPTIDE CYCLOTRANSFERASE"/>
    <property type="match status" value="1"/>
</dbReference>
<accession>A0A9P1N6R4</accession>
<evidence type="ECO:0000256" key="1">
    <source>
        <dbReference type="ARBA" id="ARBA00000001"/>
    </source>
</evidence>
<evidence type="ECO:0000256" key="8">
    <source>
        <dbReference type="ARBA" id="ARBA00022723"/>
    </source>
</evidence>
<keyword evidence="6" id="KW-0964">Secreted</keyword>
<keyword evidence="8" id="KW-0479">Metal-binding</keyword>
<dbReference type="EMBL" id="CANHGI010000005">
    <property type="protein sequence ID" value="CAI5451914.1"/>
    <property type="molecule type" value="Genomic_DNA"/>
</dbReference>
<comment type="subcellular location">
    <subcellularLocation>
        <location evidence="2">Secreted</location>
    </subcellularLocation>
</comment>
<evidence type="ECO:0000256" key="3">
    <source>
        <dbReference type="ARBA" id="ARBA00006014"/>
    </source>
</evidence>
<dbReference type="CDD" id="cd03880">
    <property type="entry name" value="M28_QC_like"/>
    <property type="match status" value="1"/>
</dbReference>
<dbReference type="Gene3D" id="3.40.630.10">
    <property type="entry name" value="Zn peptidases"/>
    <property type="match status" value="1"/>
</dbReference>
<organism evidence="14 15">
    <name type="scientific">Caenorhabditis angaria</name>
    <dbReference type="NCBI Taxonomy" id="860376"/>
    <lineage>
        <taxon>Eukaryota</taxon>
        <taxon>Metazoa</taxon>
        <taxon>Ecdysozoa</taxon>
        <taxon>Nematoda</taxon>
        <taxon>Chromadorea</taxon>
        <taxon>Rhabditida</taxon>
        <taxon>Rhabditina</taxon>
        <taxon>Rhabditomorpha</taxon>
        <taxon>Rhabditoidea</taxon>
        <taxon>Rhabditidae</taxon>
        <taxon>Peloderinae</taxon>
        <taxon>Caenorhabditis</taxon>
    </lineage>
</organism>
<protein>
    <recommendedName>
        <fullName evidence="5">Glutaminyl-peptide cyclotransferase</fullName>
        <ecNumber evidence="4">2.3.2.5</ecNumber>
    </recommendedName>
</protein>
<keyword evidence="12" id="KW-0812">Transmembrane</keyword>